<evidence type="ECO:0000313" key="4">
    <source>
        <dbReference type="Proteomes" id="UP000612899"/>
    </source>
</evidence>
<dbReference type="PANTHER" id="PTHR47691">
    <property type="entry name" value="REGULATOR-RELATED"/>
    <property type="match status" value="1"/>
</dbReference>
<dbReference type="PRINTS" id="PR00364">
    <property type="entry name" value="DISEASERSIST"/>
</dbReference>
<reference evidence="3" key="1">
    <citation type="submission" date="2021-01" db="EMBL/GenBank/DDBJ databases">
        <title>Whole genome shotgun sequence of Rhizocola hellebori NBRC 109834.</title>
        <authorList>
            <person name="Komaki H."/>
            <person name="Tamura T."/>
        </authorList>
    </citation>
    <scope>NUCLEOTIDE SEQUENCE</scope>
    <source>
        <strain evidence="3">NBRC 109834</strain>
    </source>
</reference>
<dbReference type="PANTHER" id="PTHR47691:SF3">
    <property type="entry name" value="HTH-TYPE TRANSCRIPTIONAL REGULATOR RV0890C-RELATED"/>
    <property type="match status" value="1"/>
</dbReference>
<dbReference type="InterPro" id="IPR011990">
    <property type="entry name" value="TPR-like_helical_dom_sf"/>
</dbReference>
<dbReference type="InterPro" id="IPR010982">
    <property type="entry name" value="Lambda_DNA-bd_dom_sf"/>
</dbReference>
<dbReference type="Gene3D" id="1.10.260.40">
    <property type="entry name" value="lambda repressor-like DNA-binding domains"/>
    <property type="match status" value="1"/>
</dbReference>
<dbReference type="SMART" id="SM00530">
    <property type="entry name" value="HTH_XRE"/>
    <property type="match status" value="1"/>
</dbReference>
<dbReference type="InterPro" id="IPR001387">
    <property type="entry name" value="Cro/C1-type_HTH"/>
</dbReference>
<feature type="region of interest" description="Disordered" evidence="1">
    <location>
        <begin position="1"/>
        <end position="27"/>
    </location>
</feature>
<dbReference type="GO" id="GO:0003677">
    <property type="term" value="F:DNA binding"/>
    <property type="evidence" value="ECO:0007669"/>
    <property type="project" value="InterPro"/>
</dbReference>
<dbReference type="SUPFAM" id="SSF48452">
    <property type="entry name" value="TPR-like"/>
    <property type="match status" value="1"/>
</dbReference>
<dbReference type="AlphaFoldDB" id="A0A8J3Q966"/>
<accession>A0A8J3Q966</accession>
<dbReference type="CDD" id="cd00093">
    <property type="entry name" value="HTH_XRE"/>
    <property type="match status" value="1"/>
</dbReference>
<dbReference type="Pfam" id="PF13424">
    <property type="entry name" value="TPR_12"/>
    <property type="match status" value="1"/>
</dbReference>
<evidence type="ECO:0000259" key="2">
    <source>
        <dbReference type="PROSITE" id="PS50943"/>
    </source>
</evidence>
<dbReference type="PROSITE" id="PS50943">
    <property type="entry name" value="HTH_CROC1"/>
    <property type="match status" value="1"/>
</dbReference>
<evidence type="ECO:0000256" key="1">
    <source>
        <dbReference type="SAM" id="MobiDB-lite"/>
    </source>
</evidence>
<comment type="caution">
    <text evidence="3">The sequence shown here is derived from an EMBL/GenBank/DDBJ whole genome shotgun (WGS) entry which is preliminary data.</text>
</comment>
<dbReference type="Gene3D" id="1.25.40.10">
    <property type="entry name" value="Tetratricopeptide repeat domain"/>
    <property type="match status" value="1"/>
</dbReference>
<dbReference type="InterPro" id="IPR019734">
    <property type="entry name" value="TPR_rpt"/>
</dbReference>
<protein>
    <recommendedName>
        <fullName evidence="2">HTH cro/C1-type domain-containing protein</fullName>
    </recommendedName>
</protein>
<name>A0A8J3Q966_9ACTN</name>
<sequence length="747" mass="81140">MASRPSDPLVSEVDGSPGAGKPGFGEELRRLREHAQLSQTELARGVHYSKSQISRVESGRLRPSFALAEACERVLRAEGALTRLIPPPPRRRSPWSTSPTVDLPGATEVFVGRVTEIDEMLSFARQAGRYSSRVAVVWGLPGVGKTELLVQVAERLLERHPDGCLYLDLRGNGDPIDAFDAMDRLLRRIGLADELIPADPTERSALYRRVLRGRRMLLVLDNPRSAADVAALLAPGGQSVTLVASRRRLDALDEARHIHVDPLDPHDARALVEALVGERLSWLQDQDRSDLGIVLAACGYLPLAVRVVAARLRGAVWLSLKDLAAELGDTDHLAVLDDGERSITRTFLAACGALSADEQHLLAYLAVHPGATVDVRVAAVLSGESAALASRRLDGLVTASLALPIAPRRYALHELVRAVARQHARAILSDAELRGATERLVYGYLAMAQQADLTVTPDRHRPPPVHPADPVWPASFANVTEARTWFEAEQDNLVGICELAATEGLHGECWRLAYAMRDHFFRTKALRPWIRTHEFALSSARMAGDLWAVAVTLNNLGLAHLHDGRNDLAGLQYTEALKVFRDLDDRIGVAVTLGHRAWLAHATGDHATAVVEASDALALYQAHDSRRHVGITLRTLGLAEGALGRLAAATEHFLAALEIFVEMNLVFDESMALNCLGEAARAAGDPSAARTYHVRAWWRARVCASLAEQARALRGLGSVAQADGRHQSAARLVAQAAALLGRLRDDP</sequence>
<dbReference type="EMBL" id="BONY01000018">
    <property type="protein sequence ID" value="GIH05345.1"/>
    <property type="molecule type" value="Genomic_DNA"/>
</dbReference>
<dbReference type="Pfam" id="PF13560">
    <property type="entry name" value="HTH_31"/>
    <property type="match status" value="1"/>
</dbReference>
<feature type="domain" description="HTH cro/C1-type" evidence="2">
    <location>
        <begin position="28"/>
        <end position="81"/>
    </location>
</feature>
<dbReference type="Proteomes" id="UP000612899">
    <property type="component" value="Unassembled WGS sequence"/>
</dbReference>
<dbReference type="RefSeq" id="WP_203909198.1">
    <property type="nucleotide sequence ID" value="NZ_BONY01000018.1"/>
</dbReference>
<gene>
    <name evidence="3" type="ORF">Rhe02_34120</name>
</gene>
<dbReference type="SMART" id="SM00028">
    <property type="entry name" value="TPR"/>
    <property type="match status" value="4"/>
</dbReference>
<organism evidence="3 4">
    <name type="scientific">Rhizocola hellebori</name>
    <dbReference type="NCBI Taxonomy" id="1392758"/>
    <lineage>
        <taxon>Bacteria</taxon>
        <taxon>Bacillati</taxon>
        <taxon>Actinomycetota</taxon>
        <taxon>Actinomycetes</taxon>
        <taxon>Micromonosporales</taxon>
        <taxon>Micromonosporaceae</taxon>
        <taxon>Rhizocola</taxon>
    </lineage>
</organism>
<dbReference type="SUPFAM" id="SSF52540">
    <property type="entry name" value="P-loop containing nucleoside triphosphate hydrolases"/>
    <property type="match status" value="1"/>
</dbReference>
<dbReference type="Gene3D" id="3.40.50.300">
    <property type="entry name" value="P-loop containing nucleotide triphosphate hydrolases"/>
    <property type="match status" value="1"/>
</dbReference>
<proteinExistence type="predicted"/>
<dbReference type="GO" id="GO:0043531">
    <property type="term" value="F:ADP binding"/>
    <property type="evidence" value="ECO:0007669"/>
    <property type="project" value="InterPro"/>
</dbReference>
<dbReference type="SMART" id="SM00382">
    <property type="entry name" value="AAA"/>
    <property type="match status" value="1"/>
</dbReference>
<evidence type="ECO:0000313" key="3">
    <source>
        <dbReference type="EMBL" id="GIH05345.1"/>
    </source>
</evidence>
<dbReference type="InterPro" id="IPR003593">
    <property type="entry name" value="AAA+_ATPase"/>
</dbReference>
<keyword evidence="4" id="KW-1185">Reference proteome</keyword>
<dbReference type="SUPFAM" id="SSF47413">
    <property type="entry name" value="lambda repressor-like DNA-binding domains"/>
    <property type="match status" value="1"/>
</dbReference>
<dbReference type="InterPro" id="IPR027417">
    <property type="entry name" value="P-loop_NTPase"/>
</dbReference>